<dbReference type="Pfam" id="PF07719">
    <property type="entry name" value="TPR_2"/>
    <property type="match status" value="1"/>
</dbReference>
<keyword evidence="6" id="KW-1185">Reference proteome</keyword>
<feature type="repeat" description="TPR" evidence="3">
    <location>
        <begin position="72"/>
        <end position="105"/>
    </location>
</feature>
<dbReference type="Proteomes" id="UP000825381">
    <property type="component" value="Chromosome"/>
</dbReference>
<dbReference type="EMBL" id="CP080429">
    <property type="protein sequence ID" value="QYJ68621.1"/>
    <property type="molecule type" value="Genomic_DNA"/>
</dbReference>
<gene>
    <name evidence="5" type="ORF">K1I41_01715</name>
</gene>
<dbReference type="InterPro" id="IPR013105">
    <property type="entry name" value="TPR_2"/>
</dbReference>
<dbReference type="PROSITE" id="PS50293">
    <property type="entry name" value="TPR_REGION"/>
    <property type="match status" value="4"/>
</dbReference>
<feature type="repeat" description="TPR" evidence="3">
    <location>
        <begin position="140"/>
        <end position="173"/>
    </location>
</feature>
<dbReference type="InterPro" id="IPR019734">
    <property type="entry name" value="TPR_rpt"/>
</dbReference>
<feature type="repeat" description="TPR" evidence="3">
    <location>
        <begin position="38"/>
        <end position="71"/>
    </location>
</feature>
<keyword evidence="2 3" id="KW-0802">TPR repeat</keyword>
<proteinExistence type="predicted"/>
<dbReference type="RefSeq" id="WP_220640961.1">
    <property type="nucleotide sequence ID" value="NZ_CP080429.1"/>
</dbReference>
<evidence type="ECO:0000256" key="1">
    <source>
        <dbReference type="ARBA" id="ARBA00022737"/>
    </source>
</evidence>
<dbReference type="PROSITE" id="PS50005">
    <property type="entry name" value="TPR"/>
    <property type="match status" value="5"/>
</dbReference>
<feature type="repeat" description="TPR" evidence="3">
    <location>
        <begin position="174"/>
        <end position="207"/>
    </location>
</feature>
<dbReference type="Pfam" id="PF13181">
    <property type="entry name" value="TPR_8"/>
    <property type="match status" value="1"/>
</dbReference>
<dbReference type="PANTHER" id="PTHR44858:SF1">
    <property type="entry name" value="UDP-N-ACETYLGLUCOSAMINE--PEPTIDE N-ACETYLGLUCOSAMINYLTRANSFERASE SPINDLY-RELATED"/>
    <property type="match status" value="1"/>
</dbReference>
<name>A0ABX8VDA7_9FLAO</name>
<dbReference type="InterPro" id="IPR011990">
    <property type="entry name" value="TPR-like_helical_dom_sf"/>
</dbReference>
<evidence type="ECO:0000313" key="6">
    <source>
        <dbReference type="Proteomes" id="UP000825381"/>
    </source>
</evidence>
<dbReference type="InterPro" id="IPR050498">
    <property type="entry name" value="Ycf3"/>
</dbReference>
<evidence type="ECO:0000256" key="3">
    <source>
        <dbReference type="PROSITE-ProRule" id="PRU00339"/>
    </source>
</evidence>
<feature type="repeat" description="TPR" evidence="3">
    <location>
        <begin position="106"/>
        <end position="139"/>
    </location>
</feature>
<evidence type="ECO:0000256" key="2">
    <source>
        <dbReference type="ARBA" id="ARBA00022803"/>
    </source>
</evidence>
<keyword evidence="1" id="KW-0677">Repeat</keyword>
<protein>
    <submittedName>
        <fullName evidence="5">Tetratricopeptide repeat protein</fullName>
    </submittedName>
</protein>
<sequence>MNSTKQLIEKVEKLFVKEKHQEIIDLLSNELLNEYNNARLYFWRGAAYEKLDNLNKAIQNYNIAIEINDNDVFAYNNRGVIWHEKEEWDKAIKDYNKVIEIDPDNSMAYNNRGNIWYEKNNLDKAIEDYSKAIQINPIYQEAFQNRGLAWIEKKEFNKAIKDYSKCLEIDPKSINPYYNRGSAWKERGEFKKAIEDYRKYLKLTPQKNNYWAKQAKANIEELNHKINIPAYNNITNIVEQIKDLLIFKEDCITHYTSLSTTRILILNENSKFRLSEGAFLNDTSEGRALFDFLDNFHLTENITDKTIAEPFTEKPFIGSFVPKIKHDDLTLWRMYGKESGTEAKGCALTINREKFVDAIQQSIKKDAITEESFLSNTDFTFYSVAYLDKGNFIIPGATKKKQKELNDLMKKLSETVKNVTDKYKVLITEKLNEIAYLFKSADYLFEHEVRLIIDGVGFEKGIDNETPKVYVELVDIRPALEQITLGPKIEKAEEWAATFNYYIKQNYNDKDTDIVISHLPFK</sequence>
<evidence type="ECO:0000313" key="5">
    <source>
        <dbReference type="EMBL" id="QYJ68621.1"/>
    </source>
</evidence>
<accession>A0ABX8VDA7</accession>
<dbReference type="SUPFAM" id="SSF48452">
    <property type="entry name" value="TPR-like"/>
    <property type="match status" value="1"/>
</dbReference>
<evidence type="ECO:0000256" key="4">
    <source>
        <dbReference type="SAM" id="Coils"/>
    </source>
</evidence>
<organism evidence="5 6">
    <name type="scientific">Flavobacterium litorale</name>
    <dbReference type="NCBI Taxonomy" id="2856519"/>
    <lineage>
        <taxon>Bacteria</taxon>
        <taxon>Pseudomonadati</taxon>
        <taxon>Bacteroidota</taxon>
        <taxon>Flavobacteriia</taxon>
        <taxon>Flavobacteriales</taxon>
        <taxon>Flavobacteriaceae</taxon>
        <taxon>Flavobacterium</taxon>
    </lineage>
</organism>
<keyword evidence="4" id="KW-0175">Coiled coil</keyword>
<dbReference type="Pfam" id="PF00515">
    <property type="entry name" value="TPR_1"/>
    <property type="match status" value="3"/>
</dbReference>
<dbReference type="Gene3D" id="1.25.40.10">
    <property type="entry name" value="Tetratricopeptide repeat domain"/>
    <property type="match status" value="2"/>
</dbReference>
<dbReference type="SMART" id="SM00028">
    <property type="entry name" value="TPR"/>
    <property type="match status" value="5"/>
</dbReference>
<feature type="coiled-coil region" evidence="4">
    <location>
        <begin position="402"/>
        <end position="429"/>
    </location>
</feature>
<dbReference type="PANTHER" id="PTHR44858">
    <property type="entry name" value="TETRATRICOPEPTIDE REPEAT PROTEIN 6"/>
    <property type="match status" value="1"/>
</dbReference>
<reference evidence="5 6" key="1">
    <citation type="submission" date="2021-07" db="EMBL/GenBank/DDBJ databases">
        <title>Flavobacterium WSW3-B6 sp.nov, isolated from seaweed.</title>
        <authorList>
            <person name="Muhammad N."/>
            <person name="Ho H."/>
            <person name="Lee Y.-J."/>
            <person name="Nguyen T."/>
            <person name="Ho J."/>
            <person name="Kim S.-G."/>
        </authorList>
    </citation>
    <scope>NUCLEOTIDE SEQUENCE [LARGE SCALE GENOMIC DNA]</scope>
    <source>
        <strain evidence="5 6">WSW3-B6</strain>
    </source>
</reference>